<dbReference type="PANTHER" id="PTHR11102">
    <property type="entry name" value="SEL-1-LIKE PROTEIN"/>
    <property type="match status" value="1"/>
</dbReference>
<dbReference type="SUPFAM" id="SSF81901">
    <property type="entry name" value="HCP-like"/>
    <property type="match status" value="6"/>
</dbReference>
<dbReference type="SMART" id="SM00671">
    <property type="entry name" value="SEL1"/>
    <property type="match status" value="20"/>
</dbReference>
<dbReference type="PANTHER" id="PTHR11102:SF160">
    <property type="entry name" value="ERAD-ASSOCIATED E3 UBIQUITIN-PROTEIN LIGASE COMPONENT HRD3"/>
    <property type="match status" value="1"/>
</dbReference>
<feature type="compositionally biased region" description="Low complexity" evidence="2">
    <location>
        <begin position="107"/>
        <end position="121"/>
    </location>
</feature>
<dbReference type="Gene3D" id="1.25.40.10">
    <property type="entry name" value="Tetratricopeptide repeat domain"/>
    <property type="match status" value="5"/>
</dbReference>
<dbReference type="AlphaFoldDB" id="A0A367ZR66"/>
<accession>A0A367ZR66</accession>
<evidence type="ECO:0000256" key="2">
    <source>
        <dbReference type="SAM" id="MobiDB-lite"/>
    </source>
</evidence>
<dbReference type="InterPro" id="IPR019734">
    <property type="entry name" value="TPR_rpt"/>
</dbReference>
<gene>
    <name evidence="3" type="ORF">OZSIB_2948</name>
</gene>
<name>A0A367ZR66_9BACT</name>
<dbReference type="InterPro" id="IPR011990">
    <property type="entry name" value="TPR-like_helical_dom_sf"/>
</dbReference>
<proteinExistence type="predicted"/>
<feature type="region of interest" description="Disordered" evidence="2">
    <location>
        <begin position="107"/>
        <end position="131"/>
    </location>
</feature>
<protein>
    <recommendedName>
        <fullName evidence="5">TPR repeat, SEL1 subfamily</fullName>
    </recommendedName>
</protein>
<evidence type="ECO:0000313" key="3">
    <source>
        <dbReference type="EMBL" id="RCK80635.1"/>
    </source>
</evidence>
<dbReference type="InterPro" id="IPR050767">
    <property type="entry name" value="Sel1_AlgK"/>
</dbReference>
<feature type="compositionally biased region" description="Pro residues" evidence="2">
    <location>
        <begin position="122"/>
        <end position="131"/>
    </location>
</feature>
<dbReference type="EMBL" id="QOQW01000005">
    <property type="protein sequence ID" value="RCK80635.1"/>
    <property type="molecule type" value="Genomic_DNA"/>
</dbReference>
<dbReference type="InterPro" id="IPR006597">
    <property type="entry name" value="Sel1-like"/>
</dbReference>
<evidence type="ECO:0008006" key="5">
    <source>
        <dbReference type="Google" id="ProtNLM"/>
    </source>
</evidence>
<dbReference type="Pfam" id="PF08238">
    <property type="entry name" value="Sel1"/>
    <property type="match status" value="19"/>
</dbReference>
<evidence type="ECO:0000256" key="1">
    <source>
        <dbReference type="PROSITE-ProRule" id="PRU00339"/>
    </source>
</evidence>
<keyword evidence="1" id="KW-0802">TPR repeat</keyword>
<reference evidence="3 4" key="1">
    <citation type="submission" date="2018-05" db="EMBL/GenBank/DDBJ databases">
        <title>A metagenomic window into the 2 km-deep terrestrial subsurface aquifer revealed taxonomically and functionally diverse microbial community comprising novel uncultured bacterial lineages.</title>
        <authorList>
            <person name="Kadnikov V.V."/>
            <person name="Mardanov A.V."/>
            <person name="Beletsky A.V."/>
            <person name="Banks D."/>
            <person name="Pimenov N.V."/>
            <person name="Frank Y.A."/>
            <person name="Karnachuk O.V."/>
            <person name="Ravin N.V."/>
        </authorList>
    </citation>
    <scope>NUCLEOTIDE SEQUENCE [LARGE SCALE GENOMIC DNA]</scope>
    <source>
        <strain evidence="3">BY5</strain>
    </source>
</reference>
<evidence type="ECO:0000313" key="4">
    <source>
        <dbReference type="Proteomes" id="UP000252355"/>
    </source>
</evidence>
<dbReference type="PROSITE" id="PS50005">
    <property type="entry name" value="TPR"/>
    <property type="match status" value="1"/>
</dbReference>
<comment type="caution">
    <text evidence="3">The sequence shown here is derived from an EMBL/GenBank/DDBJ whole genome shotgun (WGS) entry which is preliminary data.</text>
</comment>
<feature type="repeat" description="TPR" evidence="1">
    <location>
        <begin position="708"/>
        <end position="741"/>
    </location>
</feature>
<organism evidence="3 4">
    <name type="scientific">Candidatus Ozemobacter sibiricus</name>
    <dbReference type="NCBI Taxonomy" id="2268124"/>
    <lineage>
        <taxon>Bacteria</taxon>
        <taxon>Candidatus Ozemobacteria</taxon>
        <taxon>Candidatus Ozemobacterales</taxon>
        <taxon>Candidatus Ozemobacteraceae</taxon>
        <taxon>Candidatus Ozemobacter</taxon>
    </lineage>
</organism>
<sequence>MQELIAREGPGLLDDPLLVRERLEAVLPDQLEERQALLAAWRERIPQELLDLRGKPLSDLVRRELAHRLARRQNLAETLAAWSVQTWAEALGVRFAPAVTPVPTAPGAPLAEAPATAASPAPDSPARPPAPAEIDRLRRAAQEGDLDSQVRLGLLFRTGQGVESAPVEAVQWFSRAAKGGHVEAQYLLGLHLLEGAGVPRDFAKAREWFERAARRHHAEAQFQLFQMDLEGKCLLGEGEGLQWLQKAAAHGHPQAQCMLGIWYYDNPAGDRDRQRAFHLLQKAARHDLPLAHLYLGRIYATGEGGPRDVARALHHYRAAQAGGEAEAGPALDLLLSALRTSELVAFGLQARDDGNPEQAAFWWQRAAERGDAAARKHLADLLLTGQGGRRDPAQALALYRQAADSGHAEAQFALAELHEKGEGVPRDLAQAYAYYAQAVRQGHPLASLRLDLLAEKVRPPEMVVLAEQAQKKGDDAQAFFWYSQGARRKDALCCQALGLLYKSGRGVPRDLEQARDWLRRAADLGRAEAWLHLGSLAAEGRFPDPQQARHCFQQGAEQGNQECQCRLAELLERGEGGPADAAAAAFWYRRAAEHGHARAQLRLGLLLLQDRADSPADPLEAQRFLQMAADQDLPAAWLQLGRLALTGRPGGVARDPGLAARCFLRAAERGDLEAQLELGLLLNDRSWPGTNPKEAEKWLMKAAGQGQPAALHALGEMHLARETFAEALEFFQRAADLGHPPSQYRLGAMFAEGRGVARHLDKARMWLQKAAESGHPRAQAALGELLLAAAGPTGSRTAAPTALAEAARLFQAAAAAGDPVGQVRLAEMLLEGRGIPKDATEAARLALAAADQGHPPAQLLMGILSEEGTGVPCDLIQAYKWYNLAAAALPEAAERRDALTRPSWMGFGRPRLLPPDELEAQRLCREWRPRRPPGEP</sequence>
<dbReference type="Proteomes" id="UP000252355">
    <property type="component" value="Unassembled WGS sequence"/>
</dbReference>